<keyword evidence="1" id="KW-0732">Signal</keyword>
<organism evidence="3 4">
    <name type="scientific">Agaribacillus aureus</name>
    <dbReference type="NCBI Taxonomy" id="3051825"/>
    <lineage>
        <taxon>Bacteria</taxon>
        <taxon>Pseudomonadati</taxon>
        <taxon>Bacteroidota</taxon>
        <taxon>Cytophagia</taxon>
        <taxon>Cytophagales</taxon>
        <taxon>Splendidivirgaceae</taxon>
        <taxon>Agaribacillus</taxon>
    </lineage>
</organism>
<dbReference type="SMART" id="SM00867">
    <property type="entry name" value="YceI"/>
    <property type="match status" value="1"/>
</dbReference>
<evidence type="ECO:0000313" key="3">
    <source>
        <dbReference type="EMBL" id="MDN5216665.1"/>
    </source>
</evidence>
<name>A0ABT8LIV4_9BACT</name>
<comment type="caution">
    <text evidence="3">The sequence shown here is derived from an EMBL/GenBank/DDBJ whole genome shotgun (WGS) entry which is preliminary data.</text>
</comment>
<proteinExistence type="predicted"/>
<dbReference type="RefSeq" id="WP_346762003.1">
    <property type="nucleotide sequence ID" value="NZ_JAUJEB010000010.1"/>
</dbReference>
<evidence type="ECO:0000313" key="4">
    <source>
        <dbReference type="Proteomes" id="UP001172083"/>
    </source>
</evidence>
<evidence type="ECO:0000256" key="1">
    <source>
        <dbReference type="SAM" id="SignalP"/>
    </source>
</evidence>
<sequence length="218" mass="23286">MKNLNSLMVLFFLSLSVLFTACTSGTKSDTAASEAADEATEAVEEKINLANATIDLEKSKVAWKGEMLGVYAHEGTVKFSEGTVTVSDDAITGGTFVVDMSSIVPTDENFNPDEGKTPEKLVGHLSSNDFFAVEENPTATFTINEVSGATAKGTLTIRGKSGEETVENVSVSKDGDAVKLTGTLTFNRKNYDVAFDHPVKEMVISDDIKLDIELLASN</sequence>
<feature type="chain" id="PRO_5046548968" evidence="1">
    <location>
        <begin position="22"/>
        <end position="218"/>
    </location>
</feature>
<dbReference type="Pfam" id="PF04264">
    <property type="entry name" value="YceI"/>
    <property type="match status" value="1"/>
</dbReference>
<feature type="domain" description="Lipid/polyisoprenoid-binding YceI-like" evidence="2">
    <location>
        <begin position="51"/>
        <end position="217"/>
    </location>
</feature>
<dbReference type="InterPro" id="IPR036761">
    <property type="entry name" value="TTHA0802/YceI-like_sf"/>
</dbReference>
<dbReference type="Gene3D" id="2.40.128.110">
    <property type="entry name" value="Lipid/polyisoprenoid-binding, YceI-like"/>
    <property type="match status" value="1"/>
</dbReference>
<keyword evidence="4" id="KW-1185">Reference proteome</keyword>
<dbReference type="PANTHER" id="PTHR34406:SF1">
    <property type="entry name" value="PROTEIN YCEI"/>
    <property type="match status" value="1"/>
</dbReference>
<dbReference type="SUPFAM" id="SSF101874">
    <property type="entry name" value="YceI-like"/>
    <property type="match status" value="1"/>
</dbReference>
<gene>
    <name evidence="3" type="ORF">QQ020_31640</name>
</gene>
<dbReference type="Proteomes" id="UP001172083">
    <property type="component" value="Unassembled WGS sequence"/>
</dbReference>
<dbReference type="PANTHER" id="PTHR34406">
    <property type="entry name" value="PROTEIN YCEI"/>
    <property type="match status" value="1"/>
</dbReference>
<dbReference type="PROSITE" id="PS51257">
    <property type="entry name" value="PROKAR_LIPOPROTEIN"/>
    <property type="match status" value="1"/>
</dbReference>
<protein>
    <submittedName>
        <fullName evidence="3">YceI family protein</fullName>
    </submittedName>
</protein>
<evidence type="ECO:0000259" key="2">
    <source>
        <dbReference type="SMART" id="SM00867"/>
    </source>
</evidence>
<feature type="signal peptide" evidence="1">
    <location>
        <begin position="1"/>
        <end position="21"/>
    </location>
</feature>
<dbReference type="InterPro" id="IPR007372">
    <property type="entry name" value="Lipid/polyisoprenoid-bd_YceI"/>
</dbReference>
<dbReference type="EMBL" id="JAUJEB010000010">
    <property type="protein sequence ID" value="MDN5216665.1"/>
    <property type="molecule type" value="Genomic_DNA"/>
</dbReference>
<reference evidence="3" key="1">
    <citation type="submission" date="2023-06" db="EMBL/GenBank/DDBJ databases">
        <title>Genomic of Agaribacillus aureum.</title>
        <authorList>
            <person name="Wang G."/>
        </authorList>
    </citation>
    <scope>NUCLEOTIDE SEQUENCE</scope>
    <source>
        <strain evidence="3">BMA12</strain>
    </source>
</reference>
<accession>A0ABT8LIV4</accession>